<sequence length="53" mass="6263">MLFISLLTQMNTAIPYFNTFLLFLPYIFVRYLDFIFSVLIILPKIPLAYNVSL</sequence>
<keyword evidence="1" id="KW-0812">Transmembrane</keyword>
<gene>
    <name evidence="2" type="ORF">M20_0065</name>
    <name evidence="3" type="ORF">N42_2449</name>
</gene>
<accession>A0A0V8AX78</accession>
<reference evidence="4 5" key="1">
    <citation type="submission" date="2015-10" db="EMBL/GenBank/DDBJ databases">
        <title>Draft Genome Sequences of 11 Lactococcus lactis subspecies cremoris strains.</title>
        <authorList>
            <person name="Wels M."/>
            <person name="Backus L."/>
            <person name="Boekhorst J."/>
            <person name="Dijkstra A."/>
            <person name="Beerthuizen M."/>
            <person name="Kelly W."/>
            <person name="Siezen R."/>
            <person name="Bachmann H."/>
            <person name="Van Hijum S."/>
        </authorList>
    </citation>
    <scope>NUCLEOTIDE SEQUENCE [LARGE SCALE GENOMIC DNA]</scope>
    <source>
        <strain evidence="5">M20</strain>
        <strain evidence="4">N42</strain>
    </source>
</reference>
<proteinExistence type="predicted"/>
<evidence type="ECO:0000313" key="3">
    <source>
        <dbReference type="EMBL" id="KSU24628.1"/>
    </source>
</evidence>
<keyword evidence="1" id="KW-1133">Transmembrane helix</keyword>
<name>A0A0V8AX78_LACLL</name>
<dbReference type="PATRIC" id="fig|1360.100.peg.526"/>
<reference evidence="3" key="2">
    <citation type="journal article" date="2017" name="Genome Announc.">
        <title>Draft Genome Sequences of 24 Lactococcus lactis Strains.</title>
        <authorList>
            <person name="Backus L."/>
            <person name="Wels M."/>
            <person name="Boekhorst J."/>
            <person name="Dijkstra A.R."/>
            <person name="Beerthuyzen M."/>
            <person name="Kelly W.J."/>
            <person name="Siezen R.J."/>
            <person name="van Hijum S.A."/>
            <person name="Bachmann H."/>
        </authorList>
    </citation>
    <scope>NUCLEOTIDE SEQUENCE</scope>
    <source>
        <strain evidence="2">M20</strain>
        <strain evidence="3">N42</strain>
    </source>
</reference>
<dbReference type="Proteomes" id="UP000053719">
    <property type="component" value="Unassembled WGS sequence"/>
</dbReference>
<evidence type="ECO:0000313" key="4">
    <source>
        <dbReference type="Proteomes" id="UP000052991"/>
    </source>
</evidence>
<protein>
    <submittedName>
        <fullName evidence="3">Uncharacterized protein</fullName>
    </submittedName>
</protein>
<dbReference type="Proteomes" id="UP000052991">
    <property type="component" value="Unassembled WGS sequence"/>
</dbReference>
<evidence type="ECO:0000313" key="2">
    <source>
        <dbReference type="EMBL" id="KSU23567.1"/>
    </source>
</evidence>
<feature type="transmembrane region" description="Helical" evidence="1">
    <location>
        <begin position="20"/>
        <end position="42"/>
    </location>
</feature>
<organism evidence="3 4">
    <name type="scientific">Lactococcus lactis subsp. lactis</name>
    <name type="common">Streptococcus lactis</name>
    <dbReference type="NCBI Taxonomy" id="1360"/>
    <lineage>
        <taxon>Bacteria</taxon>
        <taxon>Bacillati</taxon>
        <taxon>Bacillota</taxon>
        <taxon>Bacilli</taxon>
        <taxon>Lactobacillales</taxon>
        <taxon>Streptococcaceae</taxon>
        <taxon>Lactococcus</taxon>
    </lineage>
</organism>
<dbReference type="EMBL" id="LKLW01000151">
    <property type="protein sequence ID" value="KSU24628.1"/>
    <property type="molecule type" value="Genomic_DNA"/>
</dbReference>
<dbReference type="AlphaFoldDB" id="A0A0V8AX78"/>
<evidence type="ECO:0000256" key="1">
    <source>
        <dbReference type="SAM" id="Phobius"/>
    </source>
</evidence>
<evidence type="ECO:0000313" key="5">
    <source>
        <dbReference type="Proteomes" id="UP000053719"/>
    </source>
</evidence>
<comment type="caution">
    <text evidence="3">The sequence shown here is derived from an EMBL/GenBank/DDBJ whole genome shotgun (WGS) entry which is preliminary data.</text>
</comment>
<dbReference type="EMBL" id="LKLU01000001">
    <property type="protein sequence ID" value="KSU23567.1"/>
    <property type="molecule type" value="Genomic_DNA"/>
</dbReference>
<keyword evidence="1" id="KW-0472">Membrane</keyword>